<proteinExistence type="predicted"/>
<protein>
    <submittedName>
        <fullName evidence="1">Uncharacterized protein</fullName>
    </submittedName>
</protein>
<dbReference type="AlphaFoldDB" id="A0A7I9WQM2"/>
<organism evidence="1 2">
    <name type="scientific">Mycolicibacterium murale</name>
    <dbReference type="NCBI Taxonomy" id="182220"/>
    <lineage>
        <taxon>Bacteria</taxon>
        <taxon>Bacillati</taxon>
        <taxon>Actinomycetota</taxon>
        <taxon>Actinomycetes</taxon>
        <taxon>Mycobacteriales</taxon>
        <taxon>Mycobacteriaceae</taxon>
        <taxon>Mycolicibacterium</taxon>
    </lineage>
</organism>
<evidence type="ECO:0000313" key="2">
    <source>
        <dbReference type="Proteomes" id="UP000465241"/>
    </source>
</evidence>
<evidence type="ECO:0000313" key="1">
    <source>
        <dbReference type="EMBL" id="GFG60035.1"/>
    </source>
</evidence>
<dbReference type="EMBL" id="BLKT01000003">
    <property type="protein sequence ID" value="GFG60035.1"/>
    <property type="molecule type" value="Genomic_DNA"/>
</dbReference>
<dbReference type="Proteomes" id="UP000465241">
    <property type="component" value="Unassembled WGS sequence"/>
</dbReference>
<dbReference type="RefSeq" id="WP_193490352.1">
    <property type="nucleotide sequence ID" value="NZ_BAAAMC010000015.1"/>
</dbReference>
<reference evidence="1 2" key="1">
    <citation type="journal article" date="2019" name="Emerg. Microbes Infect.">
        <title>Comprehensive subspecies identification of 175 nontuberculous mycobacteria species based on 7547 genomic profiles.</title>
        <authorList>
            <person name="Matsumoto Y."/>
            <person name="Kinjo T."/>
            <person name="Motooka D."/>
            <person name="Nabeya D."/>
            <person name="Jung N."/>
            <person name="Uechi K."/>
            <person name="Horii T."/>
            <person name="Iida T."/>
            <person name="Fujita J."/>
            <person name="Nakamura S."/>
        </authorList>
    </citation>
    <scope>NUCLEOTIDE SEQUENCE [LARGE SCALE GENOMIC DNA]</scope>
    <source>
        <strain evidence="1 2">JCM 13392</strain>
    </source>
</reference>
<comment type="caution">
    <text evidence="1">The sequence shown here is derived from an EMBL/GenBank/DDBJ whole genome shotgun (WGS) entry which is preliminary data.</text>
</comment>
<accession>A0A7I9WQM2</accession>
<name>A0A7I9WQM2_9MYCO</name>
<gene>
    <name evidence="1" type="ORF">MMUR_41710</name>
</gene>
<keyword evidence="2" id="KW-1185">Reference proteome</keyword>
<sequence>MAVYVFDGMVTVEVLQVDSDVTLRDLDATDISTVFVDADAERRLLPTLRELSRSLRAAFDSKSG</sequence>